<evidence type="ECO:0000313" key="8">
    <source>
        <dbReference type="Proteomes" id="UP000229972"/>
    </source>
</evidence>
<accession>A0A2H0V8T2</accession>
<dbReference type="InterPro" id="IPR002358">
    <property type="entry name" value="Ribosomal_uL6_CS"/>
</dbReference>
<name>A0A2H0V8T2_9BACT</name>
<protein>
    <recommendedName>
        <fullName evidence="3">Large ribosomal subunit protein uL6</fullName>
    </recommendedName>
</protein>
<comment type="similarity">
    <text evidence="3 4">Belongs to the universal ribosomal protein uL6 family.</text>
</comment>
<dbReference type="Pfam" id="PF00347">
    <property type="entry name" value="Ribosomal_L6"/>
    <property type="match status" value="2"/>
</dbReference>
<sequence length="181" mass="19489">MSRLGKLPIKIPAGVTVKFDNKKFICQGPKGELSLTPHKLINVVVEGDEIKVSPKDMEAKGASAFWGLTWSLVRNIVIGVHEGFVRKLEINGVGYRAVVAGDKINMSLGYSHPIEFALPVGVTASVAANVITLESANKGLLGETAAKIRKLRKPEPYKGKGVKYAEEVIRRKAGKAAAKTK</sequence>
<evidence type="ECO:0000256" key="3">
    <source>
        <dbReference type="HAMAP-Rule" id="MF_01365"/>
    </source>
</evidence>
<comment type="caution">
    <text evidence="7">The sequence shown here is derived from an EMBL/GenBank/DDBJ whole genome shotgun (WGS) entry which is preliminary data.</text>
</comment>
<dbReference type="GO" id="GO:0003735">
    <property type="term" value="F:structural constituent of ribosome"/>
    <property type="evidence" value="ECO:0007669"/>
    <property type="project" value="UniProtKB-UniRule"/>
</dbReference>
<dbReference type="HAMAP" id="MF_01365_B">
    <property type="entry name" value="Ribosomal_uL6_B"/>
    <property type="match status" value="1"/>
</dbReference>
<keyword evidence="3 5" id="KW-0694">RNA-binding</keyword>
<reference evidence="8" key="1">
    <citation type="submission" date="2017-09" db="EMBL/GenBank/DDBJ databases">
        <title>Depth-based differentiation of microbial function through sediment-hosted aquifers and enrichment of novel symbionts in the deep terrestrial subsurface.</title>
        <authorList>
            <person name="Probst A.J."/>
            <person name="Ladd B."/>
            <person name="Jarett J.K."/>
            <person name="Geller-Mcgrath D.E."/>
            <person name="Sieber C.M.K."/>
            <person name="Emerson J.B."/>
            <person name="Anantharaman K."/>
            <person name="Thomas B.C."/>
            <person name="Malmstrom R."/>
            <person name="Stieglmeier M."/>
            <person name="Klingl A."/>
            <person name="Woyke T."/>
            <person name="Ryan C.M."/>
            <person name="Banfield J.F."/>
        </authorList>
    </citation>
    <scope>NUCLEOTIDE SEQUENCE [LARGE SCALE GENOMIC DNA]</scope>
</reference>
<evidence type="ECO:0000256" key="2">
    <source>
        <dbReference type="ARBA" id="ARBA00023274"/>
    </source>
</evidence>
<dbReference type="InterPro" id="IPR020040">
    <property type="entry name" value="Ribosomal_uL6_a/b-dom"/>
</dbReference>
<keyword evidence="3 5" id="KW-0699">rRNA-binding</keyword>
<dbReference type="AlphaFoldDB" id="A0A2H0V8T2"/>
<dbReference type="Gene3D" id="3.90.930.12">
    <property type="entry name" value="Ribosomal protein L6, alpha-beta domain"/>
    <property type="match status" value="2"/>
</dbReference>
<keyword evidence="2 3" id="KW-0687">Ribonucleoprotein</keyword>
<dbReference type="NCBIfam" id="TIGR03654">
    <property type="entry name" value="L6_bact"/>
    <property type="match status" value="1"/>
</dbReference>
<evidence type="ECO:0000256" key="4">
    <source>
        <dbReference type="RuleBase" id="RU003869"/>
    </source>
</evidence>
<dbReference type="InterPro" id="IPR036789">
    <property type="entry name" value="Ribosomal_uL6-like_a/b-dom_sf"/>
</dbReference>
<dbReference type="PANTHER" id="PTHR11655:SF14">
    <property type="entry name" value="LARGE RIBOSOMAL SUBUNIT PROTEIN UL6M"/>
    <property type="match status" value="1"/>
</dbReference>
<comment type="subunit">
    <text evidence="3">Part of the 50S ribosomal subunit.</text>
</comment>
<dbReference type="InterPro" id="IPR000702">
    <property type="entry name" value="Ribosomal_uL6-like"/>
</dbReference>
<evidence type="ECO:0000256" key="5">
    <source>
        <dbReference type="RuleBase" id="RU003870"/>
    </source>
</evidence>
<keyword evidence="1 3" id="KW-0689">Ribosomal protein</keyword>
<comment type="function">
    <text evidence="3 5">This protein binds to the 23S rRNA, and is important in its secondary structure. It is located near the subunit interface in the base of the L7/L12 stalk, and near the tRNA binding site of the peptidyltransferase center.</text>
</comment>
<dbReference type="GO" id="GO:0002181">
    <property type="term" value="P:cytoplasmic translation"/>
    <property type="evidence" value="ECO:0007669"/>
    <property type="project" value="TreeGrafter"/>
</dbReference>
<dbReference type="InterPro" id="IPR019906">
    <property type="entry name" value="Ribosomal_uL6_bac-type"/>
</dbReference>
<dbReference type="Proteomes" id="UP000229972">
    <property type="component" value="Unassembled WGS sequence"/>
</dbReference>
<dbReference type="GO" id="GO:0019843">
    <property type="term" value="F:rRNA binding"/>
    <property type="evidence" value="ECO:0007669"/>
    <property type="project" value="UniProtKB-UniRule"/>
</dbReference>
<proteinExistence type="inferred from homology"/>
<feature type="domain" description="Large ribosomal subunit protein uL6 alpha-beta" evidence="6">
    <location>
        <begin position="11"/>
        <end position="83"/>
    </location>
</feature>
<dbReference type="PIRSF" id="PIRSF002162">
    <property type="entry name" value="Ribosomal_L6"/>
    <property type="match status" value="1"/>
</dbReference>
<dbReference type="PROSITE" id="PS00525">
    <property type="entry name" value="RIBOSOMAL_L6_1"/>
    <property type="match status" value="1"/>
</dbReference>
<dbReference type="PRINTS" id="PR00059">
    <property type="entry name" value="RIBOSOMALL6"/>
</dbReference>
<evidence type="ECO:0000259" key="6">
    <source>
        <dbReference type="Pfam" id="PF00347"/>
    </source>
</evidence>
<dbReference type="SUPFAM" id="SSF56053">
    <property type="entry name" value="Ribosomal protein L6"/>
    <property type="match status" value="2"/>
</dbReference>
<evidence type="ECO:0000256" key="1">
    <source>
        <dbReference type="ARBA" id="ARBA00022980"/>
    </source>
</evidence>
<gene>
    <name evidence="3" type="primary">rplF</name>
    <name evidence="7" type="ORF">COT93_01785</name>
</gene>
<dbReference type="EMBL" id="PFAL01000017">
    <property type="protein sequence ID" value="PIR95517.1"/>
    <property type="molecule type" value="Genomic_DNA"/>
</dbReference>
<organism evidence="7 8">
    <name type="scientific">Candidatus Falkowbacteria bacterium CG10_big_fil_rev_8_21_14_0_10_37_18</name>
    <dbReference type="NCBI Taxonomy" id="1974562"/>
    <lineage>
        <taxon>Bacteria</taxon>
        <taxon>Candidatus Falkowiibacteriota</taxon>
    </lineage>
</organism>
<dbReference type="PANTHER" id="PTHR11655">
    <property type="entry name" value="60S/50S RIBOSOMAL PROTEIN L6/L9"/>
    <property type="match status" value="1"/>
</dbReference>
<feature type="domain" description="Large ribosomal subunit protein uL6 alpha-beta" evidence="6">
    <location>
        <begin position="92"/>
        <end position="164"/>
    </location>
</feature>
<dbReference type="GO" id="GO:0022625">
    <property type="term" value="C:cytosolic large ribosomal subunit"/>
    <property type="evidence" value="ECO:0007669"/>
    <property type="project" value="UniProtKB-UniRule"/>
</dbReference>
<evidence type="ECO:0000313" key="7">
    <source>
        <dbReference type="EMBL" id="PIR95517.1"/>
    </source>
</evidence>